<evidence type="ECO:0000256" key="1">
    <source>
        <dbReference type="SAM" id="Phobius"/>
    </source>
</evidence>
<dbReference type="RefSeq" id="XP_018077838.1">
    <property type="nucleotide sequence ID" value="XM_018222126.1"/>
</dbReference>
<proteinExistence type="predicted"/>
<keyword evidence="1" id="KW-0472">Membrane</keyword>
<name>A0A194XTF0_MOLSC</name>
<keyword evidence="3" id="KW-1185">Reference proteome</keyword>
<dbReference type="AlphaFoldDB" id="A0A194XTF0"/>
<organism evidence="2 3">
    <name type="scientific">Mollisia scopiformis</name>
    <name type="common">Conifer needle endophyte fungus</name>
    <name type="synonym">Phialocephala scopiformis</name>
    <dbReference type="NCBI Taxonomy" id="149040"/>
    <lineage>
        <taxon>Eukaryota</taxon>
        <taxon>Fungi</taxon>
        <taxon>Dikarya</taxon>
        <taxon>Ascomycota</taxon>
        <taxon>Pezizomycotina</taxon>
        <taxon>Leotiomycetes</taxon>
        <taxon>Helotiales</taxon>
        <taxon>Mollisiaceae</taxon>
        <taxon>Mollisia</taxon>
    </lineage>
</organism>
<gene>
    <name evidence="2" type="ORF">LY89DRAFT_777227</name>
</gene>
<dbReference type="GeneID" id="28831852"/>
<keyword evidence="1" id="KW-1133">Transmembrane helix</keyword>
<accession>A0A194XTF0</accession>
<keyword evidence="1" id="KW-0812">Transmembrane</keyword>
<feature type="transmembrane region" description="Helical" evidence="1">
    <location>
        <begin position="546"/>
        <end position="568"/>
    </location>
</feature>
<feature type="transmembrane region" description="Helical" evidence="1">
    <location>
        <begin position="110"/>
        <end position="130"/>
    </location>
</feature>
<dbReference type="OrthoDB" id="3557131at2759"/>
<evidence type="ECO:0000313" key="2">
    <source>
        <dbReference type="EMBL" id="KUJ23483.1"/>
    </source>
</evidence>
<reference evidence="2 3" key="1">
    <citation type="submission" date="2015-10" db="EMBL/GenBank/DDBJ databases">
        <title>Full genome of DAOMC 229536 Phialocephala scopiformis, a fungal endophyte of spruce producing the potent anti-insectan compound rugulosin.</title>
        <authorList>
            <consortium name="DOE Joint Genome Institute"/>
            <person name="Walker A.K."/>
            <person name="Frasz S.L."/>
            <person name="Seifert K.A."/>
            <person name="Miller J.D."/>
            <person name="Mondo S.J."/>
            <person name="Labutti K."/>
            <person name="Lipzen A."/>
            <person name="Dockter R."/>
            <person name="Kennedy M."/>
            <person name="Grigoriev I.V."/>
            <person name="Spatafora J.W."/>
        </authorList>
    </citation>
    <scope>NUCLEOTIDE SEQUENCE [LARGE SCALE GENOMIC DNA]</scope>
    <source>
        <strain evidence="2 3">CBS 120377</strain>
    </source>
</reference>
<dbReference type="EMBL" id="KQ947405">
    <property type="protein sequence ID" value="KUJ23483.1"/>
    <property type="molecule type" value="Genomic_DNA"/>
</dbReference>
<protein>
    <submittedName>
        <fullName evidence="2">Uncharacterized protein</fullName>
    </submittedName>
</protein>
<dbReference type="Proteomes" id="UP000070700">
    <property type="component" value="Unassembled WGS sequence"/>
</dbReference>
<dbReference type="KEGG" id="psco:LY89DRAFT_777227"/>
<dbReference type="InParanoid" id="A0A194XTF0"/>
<sequence>MSDNSTVYIGTWINHSKGTFLGATLTLPNLHGLILISGLALFITFTSTRTWSILCFFVHQVGTTRRPRDGLYHQIQTTVRNNSSDLQSMWHLTKMAWRWGSPRSRSFQKIVGIIILALAHLAIFTILGLLSSRLITHGDEVLVRALSNCGSRDLTKNISDPDIDPSQAILDYSTHRTINAELTRQYVRDCYIGQQSSTECSSWKSTQLTYSTTRNASCPVSESMCLGPANGAVQFDTGLLDSCDDLGYVEDGKLVFDGQRYNYSVGYYGVTEAPSPDWRPDVGFSNATFFLGDPETQFDHAVVGSRILYNVNEITAYPIDGNSTILPCEGFIPIQELASVNQTLALLYVTFKGAYSAPSDDLWWPAHQLGSPFYTSLRGVANATRPTYTLDKTVNVLACTEQHQFCNPNHGQNKDKCAFRGLNDTGYFEGVLDNDRQISTAEVIMGAAAEAAFDILVPTFVEPPLLDSDQHGTTVAPGLADDNWIQESIHLFNMSLTTVQRYMVEWATGPAEPYSIYTYGPPSELDPLTKWQCENQIIRQSGYTSFSSLGLGLIFGLGGLVILSSLWLESIVGYFQKRFRFGLYQQVRWKLDSNLQLQRMAYEAAGLGEWKDGTHEIPVTVVRNQEFQIAMEWDEVHPSIKARADSDLSRTRMMGSELVFVDLKDNGADKRTLVE</sequence>
<evidence type="ECO:0000313" key="3">
    <source>
        <dbReference type="Proteomes" id="UP000070700"/>
    </source>
</evidence>